<dbReference type="Pfam" id="PF25539">
    <property type="entry name" value="Bestrophin_2"/>
    <property type="match status" value="1"/>
</dbReference>
<dbReference type="GO" id="GO:0005254">
    <property type="term" value="F:chloride channel activity"/>
    <property type="evidence" value="ECO:0007669"/>
    <property type="project" value="InterPro"/>
</dbReference>
<evidence type="ECO:0000256" key="7">
    <source>
        <dbReference type="ARBA" id="ARBA00023136"/>
    </source>
</evidence>
<evidence type="ECO:0000313" key="9">
    <source>
        <dbReference type="EMBL" id="CAG9284260.1"/>
    </source>
</evidence>
<evidence type="ECO:0000256" key="5">
    <source>
        <dbReference type="ARBA" id="ARBA00022989"/>
    </source>
</evidence>
<dbReference type="EMBL" id="OU594943">
    <property type="protein sequence ID" value="CAG9284260.1"/>
    <property type="molecule type" value="Genomic_DNA"/>
</dbReference>
<dbReference type="PROSITE" id="PS51257">
    <property type="entry name" value="PROKAR_LIPOPROTEIN"/>
    <property type="match status" value="1"/>
</dbReference>
<proteinExistence type="predicted"/>
<keyword evidence="3" id="KW-1003">Cell membrane</keyword>
<evidence type="ECO:0000256" key="3">
    <source>
        <dbReference type="ARBA" id="ARBA00022475"/>
    </source>
</evidence>
<organism evidence="9">
    <name type="scientific">Phaeodactylum tricornutum</name>
    <name type="common">Diatom</name>
    <dbReference type="NCBI Taxonomy" id="2850"/>
    <lineage>
        <taxon>Eukaryota</taxon>
        <taxon>Sar</taxon>
        <taxon>Stramenopiles</taxon>
        <taxon>Ochrophyta</taxon>
        <taxon>Bacillariophyta</taxon>
        <taxon>Bacillariophyceae</taxon>
        <taxon>Bacillariophycidae</taxon>
        <taxon>Naviculales</taxon>
        <taxon>Phaeodactylaceae</taxon>
        <taxon>Phaeodactylum</taxon>
    </lineage>
</organism>
<dbReference type="InterPro" id="IPR044669">
    <property type="entry name" value="YneE/VCCN1/2-like"/>
</dbReference>
<feature type="signal peptide" evidence="8">
    <location>
        <begin position="1"/>
        <end position="24"/>
    </location>
</feature>
<keyword evidence="5" id="KW-1133">Transmembrane helix</keyword>
<evidence type="ECO:0000256" key="1">
    <source>
        <dbReference type="ARBA" id="ARBA00004651"/>
    </source>
</evidence>
<gene>
    <name evidence="9" type="ORF">PTTT1_LOCUS25380</name>
</gene>
<dbReference type="PANTHER" id="PTHR33281">
    <property type="entry name" value="UPF0187 PROTEIN YNEE"/>
    <property type="match status" value="1"/>
</dbReference>
<keyword evidence="2" id="KW-0813">Transport</keyword>
<evidence type="ECO:0000256" key="8">
    <source>
        <dbReference type="SAM" id="SignalP"/>
    </source>
</evidence>
<keyword evidence="6" id="KW-0406">Ion transport</keyword>
<dbReference type="PANTHER" id="PTHR33281:SF19">
    <property type="entry name" value="VOLTAGE-DEPENDENT ANION CHANNEL-FORMING PROTEIN YNEE"/>
    <property type="match status" value="1"/>
</dbReference>
<accession>A0A8J9SMV9</accession>
<dbReference type="GO" id="GO:0005886">
    <property type="term" value="C:plasma membrane"/>
    <property type="evidence" value="ECO:0007669"/>
    <property type="project" value="UniProtKB-SubCell"/>
</dbReference>
<protein>
    <submittedName>
        <fullName evidence="9">Uncharacterized protein</fullName>
    </submittedName>
</protein>
<sequence length="433" mass="47863">MPVSQMRASLLLLALLTSCDYAESFRHAAQNKMRFKLPSIKTYERNGLSAKFVDGTDNSSTEREHACNKALKVALLQNLSVDLAKLSTIRPVLPAADFSAPAAIISAGSSYTRIWTHSTWESHSRPPHVRYTNHVLRWGASSTARKILPTVLLAAAWAALVARLARSNFWVLRFLTATEPSKAFGFLAAPLALLLTLRANASMQRLLEARLLWGRLILHTRSLASVIRVYLYPACPQASTLAIRHIAMMGWILKATLRGESSESQQAVLRVMLPDERDFQWLASHPKTSVAVTYRLRQICAHMLESLIDRSSSSAIKFVIEDKIGSLEEVVGGCERLFGSPIPPTYSRHLSRVVVMWVLLLPMSLLSSPGLSTLGISIATAVGTYVLVGIDEVGMEIENVFQMLPLQQLAGAVQNDVRDQFIPKQGEMPRVIL</sequence>
<reference evidence="9" key="1">
    <citation type="submission" date="2022-02" db="EMBL/GenBank/DDBJ databases">
        <authorList>
            <person name="Giguere J D."/>
        </authorList>
    </citation>
    <scope>NUCLEOTIDE SEQUENCE</scope>
    <source>
        <strain evidence="9">CCAP 1055/1</strain>
    </source>
</reference>
<name>A0A8J9SMV9_PHATR</name>
<evidence type="ECO:0000256" key="6">
    <source>
        <dbReference type="ARBA" id="ARBA00023065"/>
    </source>
</evidence>
<keyword evidence="7" id="KW-0472">Membrane</keyword>
<evidence type="ECO:0000256" key="4">
    <source>
        <dbReference type="ARBA" id="ARBA00022692"/>
    </source>
</evidence>
<feature type="chain" id="PRO_5035425099" evidence="8">
    <location>
        <begin position="25"/>
        <end position="433"/>
    </location>
</feature>
<keyword evidence="4" id="KW-0812">Transmembrane</keyword>
<dbReference type="AlphaFoldDB" id="A0A8J9SMV9"/>
<comment type="subcellular location">
    <subcellularLocation>
        <location evidence="1">Cell membrane</location>
        <topology evidence="1">Multi-pass membrane protein</topology>
    </subcellularLocation>
</comment>
<keyword evidence="8" id="KW-0732">Signal</keyword>
<evidence type="ECO:0000256" key="2">
    <source>
        <dbReference type="ARBA" id="ARBA00022448"/>
    </source>
</evidence>
<dbReference type="Proteomes" id="UP000836788">
    <property type="component" value="Chromosome 2"/>
</dbReference>